<dbReference type="AlphaFoldDB" id="A0A091BRV7"/>
<evidence type="ECO:0000313" key="2">
    <source>
        <dbReference type="EMBL" id="SFL15882.1"/>
    </source>
</evidence>
<dbReference type="EMBL" id="FOTG01000003">
    <property type="protein sequence ID" value="SFL15882.1"/>
    <property type="molecule type" value="Genomic_DNA"/>
</dbReference>
<dbReference type="Proteomes" id="UP000029382">
    <property type="component" value="Unassembled WGS sequence"/>
</dbReference>
<reference evidence="1 3" key="1">
    <citation type="journal article" date="2014" name="Genome Announc.">
        <title>Draft Genome Sequences of Streptococcus bovis Strains ATCC 33317 and JB1.</title>
        <authorList>
            <person name="Benahmed F.H."/>
            <person name="Gopinath G.R."/>
            <person name="Harbottle H."/>
            <person name="Cotta M.A."/>
            <person name="Luo Y."/>
            <person name="Henderson C."/>
            <person name="Teri P."/>
            <person name="Soppet D."/>
            <person name="Rasmussen M."/>
            <person name="Whitehead T.R."/>
            <person name="Davidson M."/>
        </authorList>
    </citation>
    <scope>NUCLEOTIDE SEQUENCE [LARGE SCALE GENOMIC DNA]</scope>
    <source>
        <strain evidence="1 3">JB1</strain>
    </source>
</reference>
<evidence type="ECO:0000313" key="1">
    <source>
        <dbReference type="EMBL" id="KFN87439.1"/>
    </source>
</evidence>
<keyword evidence="4" id="KW-1185">Reference proteome</keyword>
<sequence>MIDFPLYVISNGYTELPVEDPDLLKELVIHILETNKEITIRREK</sequence>
<proteinExistence type="predicted"/>
<gene>
    <name evidence="1" type="ORF">H702_07205</name>
    <name evidence="2" type="ORF">SAMN02910290_00687</name>
</gene>
<evidence type="ECO:0000313" key="3">
    <source>
        <dbReference type="Proteomes" id="UP000029382"/>
    </source>
</evidence>
<organism evidence="1 3">
    <name type="scientific">Streptococcus equinus JB1</name>
    <dbReference type="NCBI Taxonomy" id="1294274"/>
    <lineage>
        <taxon>Bacteria</taxon>
        <taxon>Bacillati</taxon>
        <taxon>Bacillota</taxon>
        <taxon>Bacilli</taxon>
        <taxon>Lactobacillales</taxon>
        <taxon>Streptococcaceae</taxon>
        <taxon>Streptococcus</taxon>
    </lineage>
</organism>
<dbReference type="EMBL" id="AUZH01000026">
    <property type="protein sequence ID" value="KFN87439.1"/>
    <property type="molecule type" value="Genomic_DNA"/>
</dbReference>
<accession>A0A091BRV7</accession>
<name>A0A091BRV7_STREI</name>
<dbReference type="Proteomes" id="UP000182793">
    <property type="component" value="Unassembled WGS sequence"/>
</dbReference>
<protein>
    <submittedName>
        <fullName evidence="1">Uncharacterized protein</fullName>
    </submittedName>
</protein>
<comment type="caution">
    <text evidence="1">The sequence shown here is derived from an EMBL/GenBank/DDBJ whole genome shotgun (WGS) entry which is preliminary data.</text>
</comment>
<reference evidence="2 4" key="2">
    <citation type="submission" date="2016-10" db="EMBL/GenBank/DDBJ databases">
        <authorList>
            <person name="Varghese N."/>
            <person name="Submissions S."/>
        </authorList>
    </citation>
    <scope>NUCLEOTIDE SEQUENCE [LARGE SCALE GENOMIC DNA]</scope>
    <source>
        <strain evidence="2 4">JB1</strain>
    </source>
</reference>
<evidence type="ECO:0000313" key="4">
    <source>
        <dbReference type="Proteomes" id="UP000182793"/>
    </source>
</evidence>